<feature type="domain" description="Subtilisin-like protease fibronectin type-III" evidence="4">
    <location>
        <begin position="177"/>
        <end position="244"/>
    </location>
</feature>
<dbReference type="GO" id="GO:0004252">
    <property type="term" value="F:serine-type endopeptidase activity"/>
    <property type="evidence" value="ECO:0007669"/>
    <property type="project" value="InterPro"/>
</dbReference>
<evidence type="ECO:0000313" key="5">
    <source>
        <dbReference type="EMBL" id="KAH7521215.1"/>
    </source>
</evidence>
<dbReference type="InterPro" id="IPR041469">
    <property type="entry name" value="Subtilisin-like_FN3"/>
</dbReference>
<gene>
    <name evidence="5" type="ORF">FEM48_Zijuj07G0009600</name>
</gene>
<dbReference type="PANTHER" id="PTHR10795">
    <property type="entry name" value="PROPROTEIN CONVERTASE SUBTILISIN/KEXIN"/>
    <property type="match status" value="1"/>
</dbReference>
<evidence type="ECO:0000256" key="1">
    <source>
        <dbReference type="ARBA" id="ARBA00004613"/>
    </source>
</evidence>
<keyword evidence="3" id="KW-0732">Signal</keyword>
<sequence>MSSVVAGNYVVDASYFGSSTGTARGFVLLARLAVYKNRWDIDPVFIRFMKSCIEFSCMLVRRDFVFWKRNIHCWMVIVLKRSFTRKHAINLLQGIVKIRCCCTLERRALELESDIVNTTFEPIQDNGNDYQPASSLAIGAGFINANQALDLGLIYDATPKDSELLVLSIYEKHRILQSYKANITRSNDTEITVSPDKLVFEKNERKTYTLTIRYRGNNKGYVPFGWFVWVEENGNQLVRSSIVVT</sequence>
<protein>
    <recommendedName>
        <fullName evidence="4">Subtilisin-like protease fibronectin type-III domain-containing protein</fullName>
    </recommendedName>
</protein>
<evidence type="ECO:0000256" key="2">
    <source>
        <dbReference type="ARBA" id="ARBA00011073"/>
    </source>
</evidence>
<name>A0A978V1I2_ZIZJJ</name>
<dbReference type="EMBL" id="JAEACU010000007">
    <property type="protein sequence ID" value="KAH7521215.1"/>
    <property type="molecule type" value="Genomic_DNA"/>
</dbReference>
<dbReference type="GO" id="GO:0005576">
    <property type="term" value="C:extracellular region"/>
    <property type="evidence" value="ECO:0007669"/>
    <property type="project" value="UniProtKB-SubCell"/>
</dbReference>
<dbReference type="AlphaFoldDB" id="A0A978V1I2"/>
<dbReference type="Gene3D" id="2.60.40.2310">
    <property type="match status" value="1"/>
</dbReference>
<comment type="subcellular location">
    <subcellularLocation>
        <location evidence="1">Secreted</location>
    </subcellularLocation>
</comment>
<dbReference type="Gene3D" id="3.40.50.200">
    <property type="entry name" value="Peptidase S8/S53 domain"/>
    <property type="match status" value="2"/>
</dbReference>
<dbReference type="Pfam" id="PF17766">
    <property type="entry name" value="fn3_6"/>
    <property type="match status" value="1"/>
</dbReference>
<dbReference type="InterPro" id="IPR036852">
    <property type="entry name" value="Peptidase_S8/S53_dom_sf"/>
</dbReference>
<evidence type="ECO:0000259" key="4">
    <source>
        <dbReference type="Pfam" id="PF17766"/>
    </source>
</evidence>
<evidence type="ECO:0000313" key="6">
    <source>
        <dbReference type="Proteomes" id="UP000813462"/>
    </source>
</evidence>
<accession>A0A978V1I2</accession>
<dbReference type="InterPro" id="IPR045051">
    <property type="entry name" value="SBT"/>
</dbReference>
<dbReference type="Proteomes" id="UP000813462">
    <property type="component" value="Unassembled WGS sequence"/>
</dbReference>
<dbReference type="GO" id="GO:0006508">
    <property type="term" value="P:proteolysis"/>
    <property type="evidence" value="ECO:0007669"/>
    <property type="project" value="InterPro"/>
</dbReference>
<evidence type="ECO:0000256" key="3">
    <source>
        <dbReference type="ARBA" id="ARBA00022729"/>
    </source>
</evidence>
<organism evidence="5 6">
    <name type="scientific">Ziziphus jujuba var. spinosa</name>
    <dbReference type="NCBI Taxonomy" id="714518"/>
    <lineage>
        <taxon>Eukaryota</taxon>
        <taxon>Viridiplantae</taxon>
        <taxon>Streptophyta</taxon>
        <taxon>Embryophyta</taxon>
        <taxon>Tracheophyta</taxon>
        <taxon>Spermatophyta</taxon>
        <taxon>Magnoliopsida</taxon>
        <taxon>eudicotyledons</taxon>
        <taxon>Gunneridae</taxon>
        <taxon>Pentapetalae</taxon>
        <taxon>rosids</taxon>
        <taxon>fabids</taxon>
        <taxon>Rosales</taxon>
        <taxon>Rhamnaceae</taxon>
        <taxon>Paliureae</taxon>
        <taxon>Ziziphus</taxon>
    </lineage>
</organism>
<proteinExistence type="inferred from homology"/>
<comment type="similarity">
    <text evidence="2">Belongs to the peptidase S8 family.</text>
</comment>
<comment type="caution">
    <text evidence="5">The sequence shown here is derived from an EMBL/GenBank/DDBJ whole genome shotgun (WGS) entry which is preliminary data.</text>
</comment>
<reference evidence="5" key="1">
    <citation type="journal article" date="2021" name="Front. Plant Sci.">
        <title>Chromosome-Scale Genome Assembly for Chinese Sour Jujube and Insights Into Its Genome Evolution and Domestication Signature.</title>
        <authorList>
            <person name="Shen L.-Y."/>
            <person name="Luo H."/>
            <person name="Wang X.-L."/>
            <person name="Wang X.-M."/>
            <person name="Qiu X.-J."/>
            <person name="Liu H."/>
            <person name="Zhou S.-S."/>
            <person name="Jia K.-H."/>
            <person name="Nie S."/>
            <person name="Bao Y.-T."/>
            <person name="Zhang R.-G."/>
            <person name="Yun Q.-Z."/>
            <person name="Chai Y.-H."/>
            <person name="Lu J.-Y."/>
            <person name="Li Y."/>
            <person name="Zhao S.-W."/>
            <person name="Mao J.-F."/>
            <person name="Jia S.-G."/>
            <person name="Mao Y.-M."/>
        </authorList>
    </citation>
    <scope>NUCLEOTIDE SEQUENCE</scope>
    <source>
        <strain evidence="5">AT0</strain>
        <tissue evidence="5">Leaf</tissue>
    </source>
</reference>